<dbReference type="InterPro" id="IPR035965">
    <property type="entry name" value="PAS-like_dom_sf"/>
</dbReference>
<keyword evidence="9" id="KW-0547">Nucleotide-binding</keyword>
<feature type="domain" description="PAS" evidence="23">
    <location>
        <begin position="365"/>
        <end position="441"/>
    </location>
</feature>
<evidence type="ECO:0000256" key="14">
    <source>
        <dbReference type="ARBA" id="ARBA00023026"/>
    </source>
</evidence>
<comment type="caution">
    <text evidence="25">The sequence shown here is derived from an EMBL/GenBank/DDBJ whole genome shotgun (WGS) entry which is preliminary data.</text>
</comment>
<organism evidence="25 26">
    <name type="scientific">Duganella vulcania</name>
    <dbReference type="NCBI Taxonomy" id="2692166"/>
    <lineage>
        <taxon>Bacteria</taxon>
        <taxon>Pseudomonadati</taxon>
        <taxon>Pseudomonadota</taxon>
        <taxon>Betaproteobacteria</taxon>
        <taxon>Burkholderiales</taxon>
        <taxon>Oxalobacteraceae</taxon>
        <taxon>Telluria group</taxon>
        <taxon>Duganella</taxon>
    </lineage>
</organism>
<evidence type="ECO:0000256" key="16">
    <source>
        <dbReference type="ARBA" id="ARBA00058004"/>
    </source>
</evidence>
<evidence type="ECO:0000256" key="13">
    <source>
        <dbReference type="ARBA" id="ARBA00023012"/>
    </source>
</evidence>
<evidence type="ECO:0000256" key="9">
    <source>
        <dbReference type="ARBA" id="ARBA00022741"/>
    </source>
</evidence>
<dbReference type="Pfam" id="PF00072">
    <property type="entry name" value="Response_reg"/>
    <property type="match status" value="2"/>
</dbReference>
<dbReference type="InterPro" id="IPR000014">
    <property type="entry name" value="PAS"/>
</dbReference>
<dbReference type="PRINTS" id="PR00344">
    <property type="entry name" value="BCTRLSENSOR"/>
</dbReference>
<evidence type="ECO:0000256" key="20">
    <source>
        <dbReference type="SAM" id="MobiDB-lite"/>
    </source>
</evidence>
<dbReference type="SUPFAM" id="SSF55874">
    <property type="entry name" value="ATPase domain of HSP90 chaperone/DNA topoisomerase II/histidine kinase"/>
    <property type="match status" value="1"/>
</dbReference>
<dbReference type="Gene3D" id="3.30.565.10">
    <property type="entry name" value="Histidine kinase-like ATPase, C-terminal domain"/>
    <property type="match status" value="1"/>
</dbReference>
<dbReference type="SMART" id="SM00448">
    <property type="entry name" value="REC"/>
    <property type="match status" value="2"/>
</dbReference>
<keyword evidence="7" id="KW-0812">Transmembrane</keyword>
<dbReference type="Proteomes" id="UP000447355">
    <property type="component" value="Unassembled WGS sequence"/>
</dbReference>
<dbReference type="EMBL" id="WWCX01000019">
    <property type="protein sequence ID" value="MYM94949.1"/>
    <property type="molecule type" value="Genomic_DNA"/>
</dbReference>
<proteinExistence type="predicted"/>
<feature type="modified residue" description="Phosphohistidine" evidence="18">
    <location>
        <position position="1113"/>
    </location>
</feature>
<dbReference type="FunFam" id="1.10.287.130:FF:000003">
    <property type="entry name" value="Histidine kinase"/>
    <property type="match status" value="1"/>
</dbReference>
<dbReference type="InterPro" id="IPR036097">
    <property type="entry name" value="HisK_dim/P_sf"/>
</dbReference>
<evidence type="ECO:0000256" key="8">
    <source>
        <dbReference type="ARBA" id="ARBA00022729"/>
    </source>
</evidence>
<keyword evidence="13" id="KW-0902">Two-component regulatory system</keyword>
<evidence type="ECO:0000313" key="25">
    <source>
        <dbReference type="EMBL" id="MYM94949.1"/>
    </source>
</evidence>
<dbReference type="InterPro" id="IPR036890">
    <property type="entry name" value="HATPase_C_sf"/>
</dbReference>
<accession>A0A845GQQ8</accession>
<dbReference type="InterPro" id="IPR001789">
    <property type="entry name" value="Sig_transdc_resp-reg_receiver"/>
</dbReference>
<dbReference type="InterPro" id="IPR003661">
    <property type="entry name" value="HisK_dim/P_dom"/>
</dbReference>
<evidence type="ECO:0000256" key="19">
    <source>
        <dbReference type="PROSITE-ProRule" id="PRU00169"/>
    </source>
</evidence>
<dbReference type="InterPro" id="IPR011006">
    <property type="entry name" value="CheY-like_superfamily"/>
</dbReference>
<dbReference type="Pfam" id="PF01627">
    <property type="entry name" value="Hpt"/>
    <property type="match status" value="1"/>
</dbReference>
<keyword evidence="8" id="KW-0732">Signal</keyword>
<feature type="modified residue" description="4-aspartylphosphate" evidence="19">
    <location>
        <position position="951"/>
    </location>
</feature>
<dbReference type="PROSITE" id="PS50109">
    <property type="entry name" value="HIS_KIN"/>
    <property type="match status" value="1"/>
</dbReference>
<dbReference type="InterPro" id="IPR004358">
    <property type="entry name" value="Sig_transdc_His_kin-like_C"/>
</dbReference>
<feature type="domain" description="Response regulatory" evidence="22">
    <location>
        <begin position="902"/>
        <end position="1018"/>
    </location>
</feature>
<gene>
    <name evidence="25" type="ORF">GTP90_13855</name>
</gene>
<dbReference type="FunFam" id="3.30.565.10:FF:000010">
    <property type="entry name" value="Sensor histidine kinase RcsC"/>
    <property type="match status" value="1"/>
</dbReference>
<dbReference type="SMART" id="SM00073">
    <property type="entry name" value="HPT"/>
    <property type="match status" value="1"/>
</dbReference>
<evidence type="ECO:0000256" key="18">
    <source>
        <dbReference type="PROSITE-ProRule" id="PRU00110"/>
    </source>
</evidence>
<dbReference type="InterPro" id="IPR008207">
    <property type="entry name" value="Sig_transdc_His_kin_Hpt_dom"/>
</dbReference>
<dbReference type="AlphaFoldDB" id="A0A845GQQ8"/>
<keyword evidence="14" id="KW-0843">Virulence</keyword>
<evidence type="ECO:0000256" key="12">
    <source>
        <dbReference type="ARBA" id="ARBA00022989"/>
    </source>
</evidence>
<dbReference type="SUPFAM" id="SSF52172">
    <property type="entry name" value="CheY-like"/>
    <property type="match status" value="2"/>
</dbReference>
<keyword evidence="4" id="KW-1003">Cell membrane</keyword>
<comment type="catalytic activity">
    <reaction evidence="1">
        <text>ATP + protein L-histidine = ADP + protein N-phospho-L-histidine.</text>
        <dbReference type="EC" id="2.7.13.3"/>
    </reaction>
</comment>
<evidence type="ECO:0000256" key="2">
    <source>
        <dbReference type="ARBA" id="ARBA00004651"/>
    </source>
</evidence>
<evidence type="ECO:0000256" key="11">
    <source>
        <dbReference type="ARBA" id="ARBA00022840"/>
    </source>
</evidence>
<comment type="function">
    <text evidence="16">Member of the two-component regulatory system BvgS/BvgA. Phosphorylates BvgA via a four-step phosphorelay in response to environmental signals.</text>
</comment>
<dbReference type="GO" id="GO:0000155">
    <property type="term" value="F:phosphorelay sensor kinase activity"/>
    <property type="evidence" value="ECO:0007669"/>
    <property type="project" value="InterPro"/>
</dbReference>
<dbReference type="Gene3D" id="1.20.120.160">
    <property type="entry name" value="HPT domain"/>
    <property type="match status" value="1"/>
</dbReference>
<feature type="domain" description="HPt" evidence="24">
    <location>
        <begin position="1074"/>
        <end position="1173"/>
    </location>
</feature>
<evidence type="ECO:0000313" key="26">
    <source>
        <dbReference type="Proteomes" id="UP000447355"/>
    </source>
</evidence>
<evidence type="ECO:0000256" key="1">
    <source>
        <dbReference type="ARBA" id="ARBA00000085"/>
    </source>
</evidence>
<dbReference type="Gene3D" id="3.30.450.20">
    <property type="entry name" value="PAS domain"/>
    <property type="match status" value="3"/>
</dbReference>
<comment type="subcellular location">
    <subcellularLocation>
        <location evidence="2">Cell membrane</location>
        <topology evidence="2">Multi-pass membrane protein</topology>
    </subcellularLocation>
</comment>
<evidence type="ECO:0000256" key="6">
    <source>
        <dbReference type="ARBA" id="ARBA00022679"/>
    </source>
</evidence>
<dbReference type="CDD" id="cd00082">
    <property type="entry name" value="HisKA"/>
    <property type="match status" value="1"/>
</dbReference>
<dbReference type="SUPFAM" id="SSF47384">
    <property type="entry name" value="Homodimeric domain of signal transducing histidine kinase"/>
    <property type="match status" value="1"/>
</dbReference>
<keyword evidence="11" id="KW-0067">ATP-binding</keyword>
<evidence type="ECO:0000256" key="15">
    <source>
        <dbReference type="ARBA" id="ARBA00023136"/>
    </source>
</evidence>
<evidence type="ECO:0000256" key="17">
    <source>
        <dbReference type="ARBA" id="ARBA00070152"/>
    </source>
</evidence>
<dbReference type="RefSeq" id="WP_161084096.1">
    <property type="nucleotide sequence ID" value="NZ_WWCX01000019.1"/>
</dbReference>
<dbReference type="PROSITE" id="PS50112">
    <property type="entry name" value="PAS"/>
    <property type="match status" value="1"/>
</dbReference>
<dbReference type="SMART" id="SM00388">
    <property type="entry name" value="HisKA"/>
    <property type="match status" value="1"/>
</dbReference>
<dbReference type="Pfam" id="PF02518">
    <property type="entry name" value="HATPase_c"/>
    <property type="match status" value="1"/>
</dbReference>
<dbReference type="Gene3D" id="1.10.287.130">
    <property type="match status" value="1"/>
</dbReference>
<feature type="region of interest" description="Disordered" evidence="20">
    <location>
        <begin position="1025"/>
        <end position="1059"/>
    </location>
</feature>
<dbReference type="CDD" id="cd17546">
    <property type="entry name" value="REC_hyHK_CKI1_RcsC-like"/>
    <property type="match status" value="2"/>
</dbReference>
<evidence type="ECO:0000259" key="21">
    <source>
        <dbReference type="PROSITE" id="PS50109"/>
    </source>
</evidence>
<dbReference type="InterPro" id="IPR005467">
    <property type="entry name" value="His_kinase_dom"/>
</dbReference>
<evidence type="ECO:0000256" key="4">
    <source>
        <dbReference type="ARBA" id="ARBA00022475"/>
    </source>
</evidence>
<feature type="compositionally biased region" description="Basic and acidic residues" evidence="20">
    <location>
        <begin position="1034"/>
        <end position="1045"/>
    </location>
</feature>
<dbReference type="SMART" id="SM00387">
    <property type="entry name" value="HATPase_c"/>
    <property type="match status" value="1"/>
</dbReference>
<dbReference type="CDD" id="cd16922">
    <property type="entry name" value="HATPase_EvgS-ArcB-TorS-like"/>
    <property type="match status" value="1"/>
</dbReference>
<name>A0A845GQQ8_9BURK</name>
<dbReference type="GO" id="GO:0005886">
    <property type="term" value="C:plasma membrane"/>
    <property type="evidence" value="ECO:0007669"/>
    <property type="project" value="UniProtKB-SubCell"/>
</dbReference>
<keyword evidence="6" id="KW-0808">Transferase</keyword>
<evidence type="ECO:0000256" key="3">
    <source>
        <dbReference type="ARBA" id="ARBA00012438"/>
    </source>
</evidence>
<dbReference type="Gene3D" id="3.40.50.2300">
    <property type="match status" value="2"/>
</dbReference>
<reference evidence="25" key="1">
    <citation type="submission" date="2019-12" db="EMBL/GenBank/DDBJ databases">
        <title>Novel species isolated from a subtropical stream in China.</title>
        <authorList>
            <person name="Lu H."/>
        </authorList>
    </citation>
    <scope>NUCLEOTIDE SEQUENCE [LARGE SCALE GENOMIC DNA]</scope>
    <source>
        <strain evidence="25">FT81W</strain>
    </source>
</reference>
<evidence type="ECO:0000259" key="24">
    <source>
        <dbReference type="PROSITE" id="PS50894"/>
    </source>
</evidence>
<sequence>MDGSSDGVPQQPAPPARASRRTWRSVWRGLRRSALPGRRTMRWGALALALAGAAVLIQREVVFQQHSRDLKTAADDIARQIQFDSTDGRVMGGAILMGLVEDGVKLLLSGELAPDAYRLHVDFAAVLDQYSADTVFVLNGDGTTVAYLNKEGKAIGVGRSLRYRPYCRRALAGQANVYAAIGSNTHERGLYFAAPVYSGNSRDTPVAGVYTIKMPAAEIDRILARSKDPVLLLSPDGLVFATNRNEWLFMQAGTTAPARVAQMEKEKQFGELFTGAGPLQLPFALVGDRTEFQGRAQALAAAELNWSDDGGAWRVVIMQDKGNWLPLWNQLALAFGCVAAVWLCAMVVTGRTRAAESARRLRFENERRMREITNNLPVAVYQFQMDAEGEPRFRFMSPAITAITGLQASDVLEDGAMLFALLDPDGRAGLLAQIAASARQHWSVHRRVEFGAQGLAAARWVDIHCTCVHQHAGEEVWNGYLADVTAEHTAAQALSAAKQTAEDATRSKSLFLANMSHEIRTPMNAIIGMSHLALKTDLTPRQHDYVQKIQRAGQHLLGIINDILDFSKIEADKLQVENQPFELDQLLENLATLIGEKVGAKGLELVFDVAPDVPAALVGDALRLGQILINYANNAVKFTERGEVAVTVRVRGRDEHRVLLHFAVRDTGIGLSEAQMRQLFQSFQQADASTTRKYGGTGLGLAISKKLAQLMGGEVGVESEVGKGSTFWFTARLDIGQDARPSLLPSPDLRGSRLLVVDDNDSARSVIAELLLGMRFNVRVASSGAEAVAIVRDAAAAGEPLAAVLLDWQMPGMNGIETAAAIKALALREPPRLMMVTAHGREEVQQQARNAGIDDVLIKPVNASVLFNTLIRLLGGEVDDSALARPAPADTLAALATLRGARVLLAEDNELNQQVASELLADAGLVVDIANNGVEAVEMAQRGQYDIVLMDMQMPEMDGVEATRALRALPALDGLPVVAMTANAMQADRDLCTQAGMVDFVIKPIEPDELWRALLRWIPPRHTLPAQDVAGGAEPRHEPRTEPGRDPQAAPDDGFPHEIPGLDMVSGLRRVLGKRPRYLAMLRGFVANQAGAVKQISALLAAGDRAGAERGAHTLKGLAGNIGASALQMLAGEAEHALSPAVVGETGAAALAERLAPQLAQLESVLAGQVAAIVACLPAEAELAVVDVDPEQRDAVVRELGELLADDDARAERLLVEHGALLAAAFPRHYRKLEQAVGDFDMEQALEILNGAVADIKADGALHQ</sequence>
<dbReference type="SUPFAM" id="SSF55785">
    <property type="entry name" value="PYP-like sensor domain (PAS domain)"/>
    <property type="match status" value="1"/>
</dbReference>
<keyword evidence="5 19" id="KW-0597">Phosphoprotein</keyword>
<evidence type="ECO:0000259" key="23">
    <source>
        <dbReference type="PROSITE" id="PS50112"/>
    </source>
</evidence>
<dbReference type="PANTHER" id="PTHR45339:SF1">
    <property type="entry name" value="HYBRID SIGNAL TRANSDUCTION HISTIDINE KINASE J"/>
    <property type="match status" value="1"/>
</dbReference>
<dbReference type="PROSITE" id="PS50110">
    <property type="entry name" value="RESPONSE_REGULATORY"/>
    <property type="match status" value="2"/>
</dbReference>
<feature type="region of interest" description="Disordered" evidence="20">
    <location>
        <begin position="1"/>
        <end position="21"/>
    </location>
</feature>
<evidence type="ECO:0000256" key="10">
    <source>
        <dbReference type="ARBA" id="ARBA00022777"/>
    </source>
</evidence>
<dbReference type="PANTHER" id="PTHR45339">
    <property type="entry name" value="HYBRID SIGNAL TRANSDUCTION HISTIDINE KINASE J"/>
    <property type="match status" value="1"/>
</dbReference>
<keyword evidence="12" id="KW-1133">Transmembrane helix</keyword>
<dbReference type="GO" id="GO:0005524">
    <property type="term" value="F:ATP binding"/>
    <property type="evidence" value="ECO:0007669"/>
    <property type="project" value="UniProtKB-KW"/>
</dbReference>
<evidence type="ECO:0000256" key="5">
    <source>
        <dbReference type="ARBA" id="ARBA00022553"/>
    </source>
</evidence>
<keyword evidence="15" id="KW-0472">Membrane</keyword>
<dbReference type="InterPro" id="IPR036641">
    <property type="entry name" value="HPT_dom_sf"/>
</dbReference>
<feature type="domain" description="Response regulatory" evidence="22">
    <location>
        <begin position="753"/>
        <end position="874"/>
    </location>
</feature>
<keyword evidence="10" id="KW-0418">Kinase</keyword>
<dbReference type="SUPFAM" id="SSF47226">
    <property type="entry name" value="Histidine-containing phosphotransfer domain, HPT domain"/>
    <property type="match status" value="1"/>
</dbReference>
<dbReference type="Pfam" id="PF00512">
    <property type="entry name" value="HisKA"/>
    <property type="match status" value="1"/>
</dbReference>
<evidence type="ECO:0000256" key="7">
    <source>
        <dbReference type="ARBA" id="ARBA00022692"/>
    </source>
</evidence>
<protein>
    <recommendedName>
        <fullName evidence="17">Virulence sensor protein BvgS</fullName>
        <ecNumber evidence="3">2.7.13.3</ecNumber>
    </recommendedName>
</protein>
<evidence type="ECO:0000259" key="22">
    <source>
        <dbReference type="PROSITE" id="PS50110"/>
    </source>
</evidence>
<dbReference type="EC" id="2.7.13.3" evidence="3"/>
<feature type="domain" description="Histidine kinase" evidence="21">
    <location>
        <begin position="514"/>
        <end position="735"/>
    </location>
</feature>
<dbReference type="InterPro" id="IPR003594">
    <property type="entry name" value="HATPase_dom"/>
</dbReference>
<dbReference type="PROSITE" id="PS50894">
    <property type="entry name" value="HPT"/>
    <property type="match status" value="1"/>
</dbReference>
<feature type="modified residue" description="4-aspartylphosphate" evidence="19">
    <location>
        <position position="807"/>
    </location>
</feature>